<dbReference type="FunFam" id="1.10.510.10:FF:000946">
    <property type="entry name" value="Probable serine/threonine-protein kinase DDB_G0284251"/>
    <property type="match status" value="1"/>
</dbReference>
<feature type="region of interest" description="Disordered" evidence="8">
    <location>
        <begin position="1386"/>
        <end position="1542"/>
    </location>
</feature>
<dbReference type="InterPro" id="IPR016024">
    <property type="entry name" value="ARM-type_fold"/>
</dbReference>
<dbReference type="GeneID" id="85492428"/>
<evidence type="ECO:0000256" key="6">
    <source>
        <dbReference type="ARBA" id="ARBA00025754"/>
    </source>
</evidence>
<dbReference type="InterPro" id="IPR046466">
    <property type="entry name" value="Borealin_C"/>
</dbReference>
<feature type="compositionally biased region" description="Pro residues" evidence="8">
    <location>
        <begin position="485"/>
        <end position="509"/>
    </location>
</feature>
<dbReference type="CDD" id="cd06627">
    <property type="entry name" value="STKc_Cdc7_like"/>
    <property type="match status" value="1"/>
</dbReference>
<dbReference type="InterPro" id="IPR011009">
    <property type="entry name" value="Kinase-like_dom_sf"/>
</dbReference>
<dbReference type="PANTHER" id="PTHR48012">
    <property type="entry name" value="STERILE20-LIKE KINASE, ISOFORM B-RELATED"/>
    <property type="match status" value="1"/>
</dbReference>
<accession>A0AA48I399</accession>
<dbReference type="RefSeq" id="XP_060453823.1">
    <property type="nucleotide sequence ID" value="XM_060596873.1"/>
</dbReference>
<sequence length="1596" mass="176135">MSSSPLSNYSLGDLLGRGASANVYRALNFQTGETVAIKQISVASLPASSVPDIMSEIDLLKNLNHPNIVKYKGFARDKENLFIVLEYCENGSLQNILKRYGKFPESLVAVYMRQVLEGLLYLHDQGVIHRDIKGANILTNKDGCVKLADFGVSSRAPKPDLAAAAAHPDADIEVVGSPYWMAPEVIEQSGATAVSDVWSVGCVVVELLEGKPPFGNLTPMQALFRIVQDPSMRIPEGASPIVKDFLYQCFQKDPNLRVSARKLLRHPWMQTAKKGSDEPAAAVEAIQKVQAWNEALNAVPKNSGTIRRLPVLKKAKEEVKGDRSDATIAPAKPKGGQGTAGLLQKNQHVSDALSRARESDETEKWDDDFALDISLPKLTHKASPVPPEEVDTNHATVRPSRDALAASKKASKGRPQSIEEDYSDLGLEGDELKIKASIMRSQHRGRKPILHPNDLYKIGTIKPYSSKPATPPSLPSLPQAASVPPSKPPPAAPASAPQPPQPPPPPRVPSPASSPTVSVTNSPTLPTKTPPGSRQSSLRGRNASNNHLELLKYTEADDEDYSDMFGGPAANEDGTNTMGSLQLTRRSNRSWVDEDEEGVDPFAELEDDFATDSYEENLRRDRRAAKQASVERLIVRLETSIPAAQLKEVSEELLSTLENAPPDMQLERHFVQNRGMLALLDVLETHLNRRDHVRELPMSLLKIVNFIVAVDVDNLESFCLVGGIPVMIPYTSKRYHLNIRLEASTFIQNLTRSALTLQMFISCRGLKVLVDLLDEDYSVNEALILSALEGIGSVFDLQSPTPKPDFCRMFTREGIMDPLSTALLALIKDKDADEDVTKRCLDVLLLFSQVAQADSHVRQSFAERTIMMRLLRALDLLPRKLLVTEIKAVKHLATHPQLVEVLQNSNAVEILVDLLGKTLKGSYSNEICSHIFQTIFSMCRLSKSRQEEAAAAGIIPLLKRVIMSKSQLKQFALPVLCDLANAGKQSRRLLWQNEGLNMYLDLLDDPYWRVSALEALTAWMQDEPARVEGELLSKESVDCLTKCFVQSSSQSYERILEPFLKIMRLSPPLTNAFVSPTFLTRLAETLERQTKAGITLNLLRITRLALESHPQRLALVPRYRFDRIIKRLALQNDPVLVRELAQQVYPVLVGGTLPAPSSSAMGEGKRKITAVRRKSTDMSPPLGYHGFSNSGQGIPPRRVGAHARTASDEIRRSVLGPPIENGEERASSDGRRPKSGIPRNVKEIWDAGENGRSRLRPPATPRLRALSAMSTKIRRPVAMSTPKRQVPKTPSRRDAASRQAVLDNYDLEVSHRTATKRAELDSMLSTYLSLAEAEILRIPRDLRTMTLGELEECWAGNFADTSRRLAEKRFERTAPSTDEDAVLAAAKRKRDAQSPLPLEKTSKSARTKKPAPAPKRRTKKAAKTPLPAATGVSTLPQDHEFNPQLPKTPARAPRRNESFFSLNGSPVNPELESESEHEDELPDPAAMEAAAERASQTSRTTSARSKAESKRAPSMIFRQSLAPTLVDESPDPGRVGIPLSDGRTLMFDPLALSPGRIDDELESGGLGSKEKAGVKKLVQEEVFRSLTERMERWKAL</sequence>
<evidence type="ECO:0000313" key="11">
    <source>
        <dbReference type="Proteomes" id="UP001233271"/>
    </source>
</evidence>
<feature type="region of interest" description="Disordered" evidence="8">
    <location>
        <begin position="379"/>
        <end position="422"/>
    </location>
</feature>
<comment type="similarity">
    <text evidence="6">Belongs to the protein kinase superfamily. STE Ser/Thr protein kinase family.</text>
</comment>
<dbReference type="PROSITE" id="PS00108">
    <property type="entry name" value="PROTEIN_KINASE_ST"/>
    <property type="match status" value="1"/>
</dbReference>
<evidence type="ECO:0000256" key="3">
    <source>
        <dbReference type="ARBA" id="ARBA00022723"/>
    </source>
</evidence>
<evidence type="ECO:0000256" key="8">
    <source>
        <dbReference type="SAM" id="MobiDB-lite"/>
    </source>
</evidence>
<evidence type="ECO:0000256" key="1">
    <source>
        <dbReference type="ARBA" id="ARBA00012513"/>
    </source>
</evidence>
<dbReference type="FunFam" id="3.30.200.20:FF:000042">
    <property type="entry name" value="Aurora kinase A"/>
    <property type="match status" value="1"/>
</dbReference>
<feature type="region of interest" description="Disordered" evidence="8">
    <location>
        <begin position="1176"/>
        <end position="1296"/>
    </location>
</feature>
<feature type="compositionally biased region" description="Basic residues" evidence="8">
    <location>
        <begin position="1403"/>
        <end position="1422"/>
    </location>
</feature>
<dbReference type="Pfam" id="PF10444">
    <property type="entry name" value="Nbl1_Borealin_N"/>
    <property type="match status" value="1"/>
</dbReference>
<dbReference type="GO" id="GO:0004674">
    <property type="term" value="F:protein serine/threonine kinase activity"/>
    <property type="evidence" value="ECO:0007669"/>
    <property type="project" value="UniProtKB-EC"/>
</dbReference>
<feature type="compositionally biased region" description="Basic and acidic residues" evidence="8">
    <location>
        <begin position="1240"/>
        <end position="1252"/>
    </location>
</feature>
<dbReference type="Gene3D" id="1.10.510.10">
    <property type="entry name" value="Transferase(Phosphotransferase) domain 1"/>
    <property type="match status" value="1"/>
</dbReference>
<organism evidence="10 11">
    <name type="scientific">Cutaneotrichosporon cavernicola</name>
    <dbReference type="NCBI Taxonomy" id="279322"/>
    <lineage>
        <taxon>Eukaryota</taxon>
        <taxon>Fungi</taxon>
        <taxon>Dikarya</taxon>
        <taxon>Basidiomycota</taxon>
        <taxon>Agaricomycotina</taxon>
        <taxon>Tremellomycetes</taxon>
        <taxon>Trichosporonales</taxon>
        <taxon>Trichosporonaceae</taxon>
        <taxon>Cutaneotrichosporon</taxon>
    </lineage>
</organism>
<name>A0AA48I399_9TREE</name>
<dbReference type="InterPro" id="IPR008271">
    <property type="entry name" value="Ser/Thr_kinase_AS"/>
</dbReference>
<dbReference type="FunFam" id="1.25.10.10:FF:000583">
    <property type="entry name" value="MAP3K epsilon protein kinase 1"/>
    <property type="match status" value="1"/>
</dbReference>
<evidence type="ECO:0000256" key="4">
    <source>
        <dbReference type="ARBA" id="ARBA00022741"/>
    </source>
</evidence>
<feature type="compositionally biased region" description="Basic and acidic residues" evidence="8">
    <location>
        <begin position="1222"/>
        <end position="1232"/>
    </location>
</feature>
<evidence type="ECO:0000256" key="7">
    <source>
        <dbReference type="PROSITE-ProRule" id="PRU10141"/>
    </source>
</evidence>
<dbReference type="EMBL" id="AP028212">
    <property type="protein sequence ID" value="BEI88557.1"/>
    <property type="molecule type" value="Genomic_DNA"/>
</dbReference>
<evidence type="ECO:0000259" key="9">
    <source>
        <dbReference type="PROSITE" id="PS50011"/>
    </source>
</evidence>
<dbReference type="SUPFAM" id="SSF56112">
    <property type="entry name" value="Protein kinase-like (PK-like)"/>
    <property type="match status" value="1"/>
</dbReference>
<dbReference type="SMART" id="SM00220">
    <property type="entry name" value="S_TKc"/>
    <property type="match status" value="1"/>
</dbReference>
<dbReference type="Gene3D" id="6.10.250.1900">
    <property type="match status" value="1"/>
</dbReference>
<dbReference type="PROSITE" id="PS00107">
    <property type="entry name" value="PROTEIN_KINASE_ATP"/>
    <property type="match status" value="1"/>
</dbReference>
<evidence type="ECO:0000256" key="2">
    <source>
        <dbReference type="ARBA" id="ARBA00022679"/>
    </source>
</evidence>
<feature type="domain" description="Protein kinase" evidence="9">
    <location>
        <begin position="9"/>
        <end position="269"/>
    </location>
</feature>
<feature type="compositionally biased region" description="Basic and acidic residues" evidence="8">
    <location>
        <begin position="316"/>
        <end position="325"/>
    </location>
</feature>
<feature type="region of interest" description="Disordered" evidence="8">
    <location>
        <begin position="316"/>
        <end position="365"/>
    </location>
</feature>
<feature type="region of interest" description="Disordered" evidence="8">
    <location>
        <begin position="461"/>
        <end position="544"/>
    </location>
</feature>
<proteinExistence type="inferred from homology"/>
<reference evidence="10" key="1">
    <citation type="journal article" date="2023" name="BMC Genomics">
        <title>Chromosome-level genome assemblies of Cutaneotrichosporon spp. (Trichosporonales, Basidiomycota) reveal imbalanced evolution between nucleotide sequences and chromosome synteny.</title>
        <authorList>
            <person name="Kobayashi Y."/>
            <person name="Kayamori A."/>
            <person name="Aoki K."/>
            <person name="Shiwa Y."/>
            <person name="Matsutani M."/>
            <person name="Fujita N."/>
            <person name="Sugita T."/>
            <person name="Iwasaki W."/>
            <person name="Tanaka N."/>
            <person name="Takashima M."/>
        </authorList>
    </citation>
    <scope>NUCLEOTIDE SEQUENCE</scope>
    <source>
        <strain evidence="10">HIS019</strain>
    </source>
</reference>
<feature type="compositionally biased region" description="Low complexity" evidence="8">
    <location>
        <begin position="1483"/>
        <end position="1504"/>
    </location>
</feature>
<gene>
    <name evidence="10" type="primary">CDC15</name>
    <name evidence="10" type="ORF">CcaverHIS019_0112750</name>
</gene>
<dbReference type="Pfam" id="PF10512">
    <property type="entry name" value="Borealin"/>
    <property type="match status" value="1"/>
</dbReference>
<keyword evidence="2" id="KW-0808">Transferase</keyword>
<dbReference type="InterPro" id="IPR000719">
    <property type="entry name" value="Prot_kinase_dom"/>
</dbReference>
<dbReference type="PROSITE" id="PS50011">
    <property type="entry name" value="PROTEIN_KINASE_DOM"/>
    <property type="match status" value="1"/>
</dbReference>
<feature type="binding site" evidence="7">
    <location>
        <position position="38"/>
    </location>
    <ligand>
        <name>ATP</name>
        <dbReference type="ChEBI" id="CHEBI:30616"/>
    </ligand>
</feature>
<keyword evidence="11" id="KW-1185">Reference proteome</keyword>
<dbReference type="InterPro" id="IPR050629">
    <property type="entry name" value="STE20/SPS1-PAK"/>
</dbReference>
<keyword evidence="5 7" id="KW-0067">ATP-binding</keyword>
<feature type="compositionally biased region" description="Acidic residues" evidence="8">
    <location>
        <begin position="1471"/>
        <end position="1482"/>
    </location>
</feature>
<dbReference type="InterPro" id="IPR017441">
    <property type="entry name" value="Protein_kinase_ATP_BS"/>
</dbReference>
<keyword evidence="3" id="KW-0479">Metal-binding</keyword>
<feature type="compositionally biased region" description="Polar residues" evidence="8">
    <location>
        <begin position="530"/>
        <end position="544"/>
    </location>
</feature>
<dbReference type="GO" id="GO:0005737">
    <property type="term" value="C:cytoplasm"/>
    <property type="evidence" value="ECO:0007669"/>
    <property type="project" value="TreeGrafter"/>
</dbReference>
<dbReference type="SMART" id="SM00185">
    <property type="entry name" value="ARM"/>
    <property type="match status" value="4"/>
</dbReference>
<dbReference type="InterPro" id="IPR000225">
    <property type="entry name" value="Armadillo"/>
</dbReference>
<evidence type="ECO:0000313" key="10">
    <source>
        <dbReference type="EMBL" id="BEI88557.1"/>
    </source>
</evidence>
<dbReference type="SUPFAM" id="SSF48371">
    <property type="entry name" value="ARM repeat"/>
    <property type="match status" value="1"/>
</dbReference>
<feature type="compositionally biased region" description="Low complexity" evidence="8">
    <location>
        <begin position="510"/>
        <end position="527"/>
    </location>
</feature>
<dbReference type="Gene3D" id="1.25.10.10">
    <property type="entry name" value="Leucine-rich Repeat Variant"/>
    <property type="match status" value="2"/>
</dbReference>
<dbReference type="GO" id="GO:0046872">
    <property type="term" value="F:metal ion binding"/>
    <property type="evidence" value="ECO:0007669"/>
    <property type="project" value="UniProtKB-KW"/>
</dbReference>
<evidence type="ECO:0000256" key="5">
    <source>
        <dbReference type="ARBA" id="ARBA00022840"/>
    </source>
</evidence>
<dbReference type="Pfam" id="PF00069">
    <property type="entry name" value="Pkinase"/>
    <property type="match status" value="1"/>
</dbReference>
<dbReference type="InterPro" id="IPR011989">
    <property type="entry name" value="ARM-like"/>
</dbReference>
<protein>
    <recommendedName>
        <fullName evidence="1">non-specific serine/threonine protein kinase</fullName>
        <ecNumber evidence="1">2.7.11.1</ecNumber>
    </recommendedName>
</protein>
<dbReference type="PANTHER" id="PTHR48012:SF26">
    <property type="entry name" value="SERINE_THREONINE-PROTEIN KINASE DDB_G0283821-RELATED"/>
    <property type="match status" value="1"/>
</dbReference>
<dbReference type="InterPro" id="IPR018851">
    <property type="entry name" value="Borealin_N"/>
</dbReference>
<dbReference type="KEGG" id="ccac:CcaHIS019_0112750"/>
<dbReference type="EC" id="2.7.11.1" evidence="1"/>
<dbReference type="Proteomes" id="UP001233271">
    <property type="component" value="Chromosome 1"/>
</dbReference>
<keyword evidence="4 7" id="KW-0547">Nucleotide-binding</keyword>
<dbReference type="GO" id="GO:0005524">
    <property type="term" value="F:ATP binding"/>
    <property type="evidence" value="ECO:0007669"/>
    <property type="project" value="UniProtKB-UniRule"/>
</dbReference>